<dbReference type="EMBL" id="CP009621">
    <property type="protein sequence ID" value="AKD02192.1"/>
    <property type="molecule type" value="Genomic_DNA"/>
</dbReference>
<name>A0A0E3UV43_9BACT</name>
<reference evidence="1 2" key="1">
    <citation type="journal article" date="2015" name="Sci. Rep.">
        <title>Unraveling adaptation of Pontibacter korlensis to radiation and infertility in desert through complete genome and comparative transcriptomic analysis.</title>
        <authorList>
            <person name="Dai J."/>
            <person name="Dai W."/>
            <person name="Qiu C."/>
            <person name="Yang Z."/>
            <person name="Zhang Y."/>
            <person name="Zhou M."/>
            <person name="Zhang L."/>
            <person name="Fang C."/>
            <person name="Gao Q."/>
            <person name="Yang Q."/>
            <person name="Li X."/>
            <person name="Wang Z."/>
            <person name="Wang Z."/>
            <person name="Jia Z."/>
            <person name="Chen X."/>
        </authorList>
    </citation>
    <scope>NUCLEOTIDE SEQUENCE [LARGE SCALE GENOMIC DNA]</scope>
    <source>
        <strain evidence="1 2">X14-1T</strain>
    </source>
</reference>
<dbReference type="Proteomes" id="UP000033109">
    <property type="component" value="Chromosome"/>
</dbReference>
<evidence type="ECO:0000313" key="1">
    <source>
        <dbReference type="EMBL" id="AKD02192.1"/>
    </source>
</evidence>
<dbReference type="PATRIC" id="fig|400092.3.peg.544"/>
<organism evidence="1 2">
    <name type="scientific">Pontibacter korlensis</name>
    <dbReference type="NCBI Taxonomy" id="400092"/>
    <lineage>
        <taxon>Bacteria</taxon>
        <taxon>Pseudomonadati</taxon>
        <taxon>Bacteroidota</taxon>
        <taxon>Cytophagia</taxon>
        <taxon>Cytophagales</taxon>
        <taxon>Hymenobacteraceae</taxon>
        <taxon>Pontibacter</taxon>
    </lineage>
</organism>
<dbReference type="KEGG" id="pko:PKOR_02380"/>
<dbReference type="HOGENOM" id="CLU_771303_0_0_10"/>
<dbReference type="AlphaFoldDB" id="A0A0E3UV43"/>
<keyword evidence="2" id="KW-1185">Reference proteome</keyword>
<sequence>MEDVYEELDAQVKPSDRAFAITLTDADYKIAKINNQQFASQEEAYETVPTILNSKYPHLEVGTAVTVTFNYSHFPSNNFTVTEVSEHTVTEDEYVAAGFTYKNFDTTDDMITFLNTTFPKREENEVMYLTYTWYNSSAYSSRQTVTSPFIYVNGEWNKVYEVTEEDYATVGMNPDGNTRRNFSSYDTDNLPYYFNRFLGENAKGADQVGDIHYVLYKYYSSSTGLVQRVMAMRYNGNGWAQVATEEATVQFAKEGNTWVPDLRIQYTLLSADYTWIADEHPNVADAAAVASLKRYRNFDTSMWSSEAIVKALGTLLKAKFPDAEVGQKFNVTYVFYSGATGTTSITLELNESGNYQLAE</sequence>
<evidence type="ECO:0000313" key="2">
    <source>
        <dbReference type="Proteomes" id="UP000033109"/>
    </source>
</evidence>
<protein>
    <recommendedName>
        <fullName evidence="3">DUF5017 domain-containing protein</fullName>
    </recommendedName>
</protein>
<proteinExistence type="predicted"/>
<accession>A0A0E3UV43</accession>
<evidence type="ECO:0008006" key="3">
    <source>
        <dbReference type="Google" id="ProtNLM"/>
    </source>
</evidence>
<gene>
    <name evidence="1" type="ORF">PKOR_02380</name>
</gene>